<evidence type="ECO:0000313" key="4">
    <source>
        <dbReference type="Proteomes" id="UP001165205"/>
    </source>
</evidence>
<feature type="domain" description="C2H2-type" evidence="2">
    <location>
        <begin position="224"/>
        <end position="247"/>
    </location>
</feature>
<evidence type="ECO:0000313" key="3">
    <source>
        <dbReference type="EMBL" id="GMG38828.1"/>
    </source>
</evidence>
<gene>
    <name evidence="3" type="ORF">Aory04_001342800</name>
</gene>
<feature type="compositionally biased region" description="Acidic residues" evidence="1">
    <location>
        <begin position="951"/>
        <end position="961"/>
    </location>
</feature>
<feature type="domain" description="C2H2-type" evidence="2">
    <location>
        <begin position="267"/>
        <end position="289"/>
    </location>
</feature>
<feature type="region of interest" description="Disordered" evidence="1">
    <location>
        <begin position="885"/>
        <end position="961"/>
    </location>
</feature>
<evidence type="ECO:0000259" key="2">
    <source>
        <dbReference type="SMART" id="SM00355"/>
    </source>
</evidence>
<dbReference type="AlphaFoldDB" id="A0AAN5BY94"/>
<dbReference type="SMART" id="SM00355">
    <property type="entry name" value="ZnF_C2H2"/>
    <property type="match status" value="3"/>
</dbReference>
<feature type="compositionally biased region" description="Acidic residues" evidence="1">
    <location>
        <begin position="922"/>
        <end position="943"/>
    </location>
</feature>
<dbReference type="EMBL" id="BSYA01000351">
    <property type="protein sequence ID" value="GMG38828.1"/>
    <property type="molecule type" value="Genomic_DNA"/>
</dbReference>
<dbReference type="Proteomes" id="UP001165205">
    <property type="component" value="Unassembled WGS sequence"/>
</dbReference>
<sequence length="981" mass="108077">MNGSYHNEYYDLSFPGHCQLGHYATSEDGHLMPNPNMDPNSSSSATSPVSPSSCTSADIFPGGTALPEIDTDFQLYDYSTNDISPTLPLDAGHVPSTERLFSTIVPQAPHLHCPQSASSPDPLDQVKADLHRLQSTVQSAVRNVSHPQLFEMKSFVTDTYNCLENMIQEEIDGEIHSPHSTNSTTSTKDWYACQLCETHRRRTYSTKGAFRRHVSTEHAPRFRHSCPRCDWATPRRDKVWEHLRHRHSPLDGLKRNDIKRTKLRSPRACPLCDKSVQSWEAYFNCVAEHCRIQSGSSPGTSGVQSRRNSGDSGSGGDGFNGHFAPGNLFDGQGPQTQFPNGGGGNANNGGNYFSGHGSYFYGNGCSRENNSAQLVGQRPSHPLGSVPDRDDASVDPALLSRTLGKKASEISHLGPSSLSGHHQLLDSAMESSPRAMPPMDNSKHHGGRKPHNLRSPSETTSFNNKSPRQMTSFKGLSPKKSQERPSSEPQNLLRKKCKSCGHIMKNCVECKLQEGNVDRCHLCTGKASQQHGVSKVLEDYDQYYDFACNGMSDRNRSASKIAWALEQVSQAFKTEGDLCSTGISRTSTYSSFEESFQWVSVMKAPDTACAFQASEQSTFTIMGPGNSTKTLSGAWDAHATRCRYTRMTLALCSPQVYNKIGHSGSLKGIHIGLQKVLYDTQYIIGDTSIACQPGPEKKTASGLTAEHAISCLPKTPESLCTIQSKTMSFRGFTVYRASCVVKDRQSPQHPIHLIDAPSPAKVQLTRRRRARLRRKLQVIIGLLVLQASVTDTYPVSKQLEDKDAKILITESEDTDLIETGSDLDLSEPKILPQWLRETISTFSAGLIDHVESTMLATSIYKAEEEIWPKVKTFVGSMASYLETPVSPASPPIMSSPDPHTASGDRPPSRSSPAIWHPAREWLEEDEEDAMDDEPETEISEYPEDASHPDEDNFNDEDDEDGFYGVNLNYLGIVVPPCPVGL</sequence>
<reference evidence="3" key="1">
    <citation type="submission" date="2023-04" db="EMBL/GenBank/DDBJ databases">
        <title>Aspergillus oryzae NBRC 4228.</title>
        <authorList>
            <person name="Ichikawa N."/>
            <person name="Sato H."/>
            <person name="Tonouchi N."/>
        </authorList>
    </citation>
    <scope>NUCLEOTIDE SEQUENCE</scope>
    <source>
        <strain evidence="3">NBRC 4228</strain>
    </source>
</reference>
<feature type="region of interest" description="Disordered" evidence="1">
    <location>
        <begin position="294"/>
        <end position="349"/>
    </location>
</feature>
<proteinExistence type="predicted"/>
<feature type="compositionally biased region" description="Low complexity" evidence="1">
    <location>
        <begin position="32"/>
        <end position="56"/>
    </location>
</feature>
<comment type="caution">
    <text evidence="3">The sequence shown here is derived from an EMBL/GenBank/DDBJ whole genome shotgun (WGS) entry which is preliminary data.</text>
</comment>
<feature type="region of interest" description="Disordered" evidence="1">
    <location>
        <begin position="371"/>
        <end position="393"/>
    </location>
</feature>
<organism evidence="3 4">
    <name type="scientific">Aspergillus oryzae</name>
    <name type="common">Yellow koji mold</name>
    <dbReference type="NCBI Taxonomy" id="5062"/>
    <lineage>
        <taxon>Eukaryota</taxon>
        <taxon>Fungi</taxon>
        <taxon>Dikarya</taxon>
        <taxon>Ascomycota</taxon>
        <taxon>Pezizomycotina</taxon>
        <taxon>Eurotiomycetes</taxon>
        <taxon>Eurotiomycetidae</taxon>
        <taxon>Eurotiales</taxon>
        <taxon>Aspergillaceae</taxon>
        <taxon>Aspergillus</taxon>
        <taxon>Aspergillus subgen. Circumdati</taxon>
    </lineage>
</organism>
<evidence type="ECO:0000256" key="1">
    <source>
        <dbReference type="SAM" id="MobiDB-lite"/>
    </source>
</evidence>
<dbReference type="InterPro" id="IPR013087">
    <property type="entry name" value="Znf_C2H2_type"/>
</dbReference>
<feature type="region of interest" description="Disordered" evidence="1">
    <location>
        <begin position="429"/>
        <end position="492"/>
    </location>
</feature>
<protein>
    <submittedName>
        <fullName evidence="3">Unnamed protein product</fullName>
    </submittedName>
</protein>
<accession>A0AAN5BY94</accession>
<name>A0AAN5BY94_ASPOZ</name>
<feature type="compositionally biased region" description="Polar residues" evidence="1">
    <location>
        <begin position="294"/>
        <end position="304"/>
    </location>
</feature>
<feature type="compositionally biased region" description="Polar residues" evidence="1">
    <location>
        <begin position="454"/>
        <end position="474"/>
    </location>
</feature>
<feature type="domain" description="C2H2-type" evidence="2">
    <location>
        <begin position="191"/>
        <end position="218"/>
    </location>
</feature>
<feature type="region of interest" description="Disordered" evidence="1">
    <location>
        <begin position="25"/>
        <end position="56"/>
    </location>
</feature>